<dbReference type="InterPro" id="IPR007803">
    <property type="entry name" value="Asp/Arg/Pro-Hydrxlase"/>
</dbReference>
<proteinExistence type="predicted"/>
<organism evidence="2 3">
    <name type="scientific">Burkholderia multivorans</name>
    <dbReference type="NCBI Taxonomy" id="87883"/>
    <lineage>
        <taxon>Bacteria</taxon>
        <taxon>Pseudomonadati</taxon>
        <taxon>Pseudomonadota</taxon>
        <taxon>Betaproteobacteria</taxon>
        <taxon>Burkholderiales</taxon>
        <taxon>Burkholderiaceae</taxon>
        <taxon>Burkholderia</taxon>
        <taxon>Burkholderia cepacia complex</taxon>
    </lineage>
</organism>
<comment type="caution">
    <text evidence="2">The sequence shown here is derived from an EMBL/GenBank/DDBJ whole genome shotgun (WGS) entry which is preliminary data.</text>
</comment>
<dbReference type="SUPFAM" id="SSF51197">
    <property type="entry name" value="Clavaminate synthase-like"/>
    <property type="match status" value="1"/>
</dbReference>
<gene>
    <name evidence="2" type="ORF">UA18_03441</name>
</gene>
<protein>
    <submittedName>
        <fullName evidence="2">Aspartyl/asparaginyl beta-hydroxylase</fullName>
    </submittedName>
</protein>
<dbReference type="InterPro" id="IPR027443">
    <property type="entry name" value="IPNS-like_sf"/>
</dbReference>
<dbReference type="Pfam" id="PF05118">
    <property type="entry name" value="Asp_Arg_Hydrox"/>
    <property type="match status" value="1"/>
</dbReference>
<accession>A0ABD7L757</accession>
<dbReference type="EMBL" id="FKJW01000004">
    <property type="protein sequence ID" value="SAJ96514.1"/>
    <property type="molecule type" value="Genomic_DNA"/>
</dbReference>
<evidence type="ECO:0000259" key="1">
    <source>
        <dbReference type="Pfam" id="PF05118"/>
    </source>
</evidence>
<name>A0ABD7L757_9BURK</name>
<reference evidence="2 3" key="1">
    <citation type="submission" date="2016-04" db="EMBL/GenBank/DDBJ databases">
        <authorList>
            <person name="Peeters C."/>
        </authorList>
    </citation>
    <scope>NUCLEOTIDE SEQUENCE [LARGE SCALE GENOMIC DNA]</scope>
    <source>
        <strain evidence="2">LMG 29311</strain>
    </source>
</reference>
<feature type="domain" description="Aspartyl/asparaginy/proline hydroxylase" evidence="1">
    <location>
        <begin position="93"/>
        <end position="190"/>
    </location>
</feature>
<dbReference type="Gene3D" id="2.60.120.330">
    <property type="entry name" value="B-lactam Antibiotic, Isopenicillin N Synthase, Chain"/>
    <property type="match status" value="1"/>
</dbReference>
<sequence>MRNFHLLASGVDVNPLVLAIKRRPELWKEDTFLRHYPQGPFGETETIMLRFPEKVEGLTEEQIELYKQNQLAGYDQYEAVDYPAYKLLHEARPIVMNLMARVAGERLGRVMINKIIPGGRIFAHADTPEQTRYYTRFHVVLQGLPGAILKCGDEQISMTTGDCFWFDNSQIHEVVNNSASDRISMVVDIRTSR</sequence>
<evidence type="ECO:0000313" key="2">
    <source>
        <dbReference type="EMBL" id="SAJ96514.1"/>
    </source>
</evidence>
<dbReference type="Proteomes" id="UP000196218">
    <property type="component" value="Unassembled WGS sequence"/>
</dbReference>
<evidence type="ECO:0000313" key="3">
    <source>
        <dbReference type="Proteomes" id="UP000196218"/>
    </source>
</evidence>
<dbReference type="AlphaFoldDB" id="A0ABD7L757"/>